<dbReference type="Proteomes" id="UP001469553">
    <property type="component" value="Unassembled WGS sequence"/>
</dbReference>
<accession>A0ABV0YHU9</accession>
<reference evidence="1 2" key="1">
    <citation type="submission" date="2021-06" db="EMBL/GenBank/DDBJ databases">
        <authorList>
            <person name="Palmer J.M."/>
        </authorList>
    </citation>
    <scope>NUCLEOTIDE SEQUENCE [LARGE SCALE GENOMIC DNA]</scope>
    <source>
        <strain evidence="1 2">AS_MEX2019</strain>
        <tissue evidence="1">Muscle</tissue>
    </source>
</reference>
<organism evidence="1 2">
    <name type="scientific">Ameca splendens</name>
    <dbReference type="NCBI Taxonomy" id="208324"/>
    <lineage>
        <taxon>Eukaryota</taxon>
        <taxon>Metazoa</taxon>
        <taxon>Chordata</taxon>
        <taxon>Craniata</taxon>
        <taxon>Vertebrata</taxon>
        <taxon>Euteleostomi</taxon>
        <taxon>Actinopterygii</taxon>
        <taxon>Neopterygii</taxon>
        <taxon>Teleostei</taxon>
        <taxon>Neoteleostei</taxon>
        <taxon>Acanthomorphata</taxon>
        <taxon>Ovalentaria</taxon>
        <taxon>Atherinomorphae</taxon>
        <taxon>Cyprinodontiformes</taxon>
        <taxon>Goodeidae</taxon>
        <taxon>Ameca</taxon>
    </lineage>
</organism>
<dbReference type="EMBL" id="JAHRIP010032465">
    <property type="protein sequence ID" value="MEQ2293363.1"/>
    <property type="molecule type" value="Genomic_DNA"/>
</dbReference>
<protein>
    <submittedName>
        <fullName evidence="1">Uncharacterized protein</fullName>
    </submittedName>
</protein>
<sequence length="144" mass="16070">CCLYQSSLSITRSARKRSPQREPRLCLSSVHFSPHQTPLGLYTTLQCPRLSLSPSQLVFGQVRRTTATSLASEIVRPLPPMSILTPLSQSTLMTLFVIRACRGLMEVRIIAVNSLCPFSTGLIWPYSTPLGCEHFHYSFLRTGT</sequence>
<comment type="caution">
    <text evidence="1">The sequence shown here is derived from an EMBL/GenBank/DDBJ whole genome shotgun (WGS) entry which is preliminary data.</text>
</comment>
<name>A0ABV0YHU9_9TELE</name>
<keyword evidence="2" id="KW-1185">Reference proteome</keyword>
<proteinExistence type="predicted"/>
<evidence type="ECO:0000313" key="1">
    <source>
        <dbReference type="EMBL" id="MEQ2293363.1"/>
    </source>
</evidence>
<feature type="non-terminal residue" evidence="1">
    <location>
        <position position="144"/>
    </location>
</feature>
<gene>
    <name evidence="1" type="ORF">AMECASPLE_032560</name>
</gene>
<feature type="non-terminal residue" evidence="1">
    <location>
        <position position="1"/>
    </location>
</feature>
<evidence type="ECO:0000313" key="2">
    <source>
        <dbReference type="Proteomes" id="UP001469553"/>
    </source>
</evidence>